<protein>
    <submittedName>
        <fullName evidence="4">DNA processing protein</fullName>
    </submittedName>
</protein>
<dbReference type="Gene3D" id="3.40.50.450">
    <property type="match status" value="1"/>
</dbReference>
<dbReference type="PANTHER" id="PTHR43022">
    <property type="entry name" value="PROTEIN SMF"/>
    <property type="match status" value="1"/>
</dbReference>
<evidence type="ECO:0000259" key="2">
    <source>
        <dbReference type="Pfam" id="PF02481"/>
    </source>
</evidence>
<dbReference type="InterPro" id="IPR003488">
    <property type="entry name" value="DprA"/>
</dbReference>
<dbReference type="InterPro" id="IPR010994">
    <property type="entry name" value="RuvA_2-like"/>
</dbReference>
<feature type="domain" description="DprA winged helix" evidence="3">
    <location>
        <begin position="306"/>
        <end position="351"/>
    </location>
</feature>
<reference evidence="4 5" key="1">
    <citation type="submission" date="2018-08" db="EMBL/GenBank/DDBJ databases">
        <title>Genomic Encyclopedia of Type Strains, Phase IV (KMG-IV): sequencing the most valuable type-strain genomes for metagenomic binning, comparative biology and taxonomic classification.</title>
        <authorList>
            <person name="Goeker M."/>
        </authorList>
    </citation>
    <scope>NUCLEOTIDE SEQUENCE [LARGE SCALE GENOMIC DNA]</scope>
    <source>
        <strain evidence="4 5">DSM 23923</strain>
    </source>
</reference>
<organism evidence="4 5">
    <name type="scientific">Pelolinea submarina</name>
    <dbReference type="NCBI Taxonomy" id="913107"/>
    <lineage>
        <taxon>Bacteria</taxon>
        <taxon>Bacillati</taxon>
        <taxon>Chloroflexota</taxon>
        <taxon>Anaerolineae</taxon>
        <taxon>Anaerolineales</taxon>
        <taxon>Anaerolineaceae</taxon>
        <taxon>Pelolinea</taxon>
    </lineage>
</organism>
<name>A0A347ZSQ3_9CHLR</name>
<gene>
    <name evidence="4" type="ORF">DFR64_0966</name>
</gene>
<dbReference type="RefSeq" id="WP_116224236.1">
    <property type="nucleotide sequence ID" value="NZ_AP018437.1"/>
</dbReference>
<sequence length="371" mass="40426">MASDSKKYWLAFSRVKGIGAARTQILINYFGDLSSAWNASEKQLQEARLSPKPIQALIELRRSFDLDGEYQRIIDSGIQILTMNEEDYPKRLAVIEYPPPVLFLKGSLHPDDDFSVAIVGTRRVTSYGRQVAVELGRYLANNKITVISGLARGVDGIAHQAALDAGGRTLAVLGSGVDMIYPPEHRSLAAAISQNGALISDYYPGTSPEGSNFPPRNRIISGLSLAVVIIEAGERSGALITADFAAGQGREVFAVPGSIYAPQSKGTNRLIRDGALPLLDFSEILEALKLTQIDDYRYAKQVLPENDIELLLMEALRDEPMHINEIKAATGLPIDKISSTLVLMELKGLVRNAGNLTYLSVGESELHYDEA</sequence>
<dbReference type="InterPro" id="IPR036388">
    <property type="entry name" value="WH-like_DNA-bd_sf"/>
</dbReference>
<dbReference type="Proteomes" id="UP000256388">
    <property type="component" value="Unassembled WGS sequence"/>
</dbReference>
<dbReference type="Pfam" id="PF17782">
    <property type="entry name" value="WHD_DprA"/>
    <property type="match status" value="1"/>
</dbReference>
<accession>A0A347ZSQ3</accession>
<dbReference type="PANTHER" id="PTHR43022:SF1">
    <property type="entry name" value="PROTEIN SMF"/>
    <property type="match status" value="1"/>
</dbReference>
<dbReference type="OrthoDB" id="9785707at2"/>
<dbReference type="SUPFAM" id="SSF102405">
    <property type="entry name" value="MCP/YpsA-like"/>
    <property type="match status" value="1"/>
</dbReference>
<dbReference type="InterPro" id="IPR057666">
    <property type="entry name" value="DrpA_SLOG"/>
</dbReference>
<dbReference type="AlphaFoldDB" id="A0A347ZSQ3"/>
<dbReference type="EMBL" id="QUMS01000001">
    <property type="protein sequence ID" value="REG11093.1"/>
    <property type="molecule type" value="Genomic_DNA"/>
</dbReference>
<dbReference type="Pfam" id="PF02481">
    <property type="entry name" value="DNA_processg_A"/>
    <property type="match status" value="1"/>
</dbReference>
<proteinExistence type="inferred from homology"/>
<dbReference type="SUPFAM" id="SSF47781">
    <property type="entry name" value="RuvA domain 2-like"/>
    <property type="match status" value="1"/>
</dbReference>
<dbReference type="GO" id="GO:0009294">
    <property type="term" value="P:DNA-mediated transformation"/>
    <property type="evidence" value="ECO:0007669"/>
    <property type="project" value="InterPro"/>
</dbReference>
<evidence type="ECO:0000313" key="5">
    <source>
        <dbReference type="Proteomes" id="UP000256388"/>
    </source>
</evidence>
<comment type="caution">
    <text evidence="4">The sequence shown here is derived from an EMBL/GenBank/DDBJ whole genome shotgun (WGS) entry which is preliminary data.</text>
</comment>
<evidence type="ECO:0000259" key="3">
    <source>
        <dbReference type="Pfam" id="PF17782"/>
    </source>
</evidence>
<dbReference type="NCBIfam" id="TIGR00732">
    <property type="entry name" value="dprA"/>
    <property type="match status" value="1"/>
</dbReference>
<comment type="similarity">
    <text evidence="1">Belongs to the DprA/Smf family.</text>
</comment>
<keyword evidence="5" id="KW-1185">Reference proteome</keyword>
<evidence type="ECO:0000256" key="1">
    <source>
        <dbReference type="ARBA" id="ARBA00006525"/>
    </source>
</evidence>
<feature type="domain" description="Smf/DprA SLOG" evidence="2">
    <location>
        <begin position="79"/>
        <end position="288"/>
    </location>
</feature>
<dbReference type="InterPro" id="IPR041614">
    <property type="entry name" value="DprA_WH"/>
</dbReference>
<evidence type="ECO:0000313" key="4">
    <source>
        <dbReference type="EMBL" id="REG11093.1"/>
    </source>
</evidence>
<dbReference type="Gene3D" id="1.10.10.10">
    <property type="entry name" value="Winged helix-like DNA-binding domain superfamily/Winged helix DNA-binding domain"/>
    <property type="match status" value="1"/>
</dbReference>